<dbReference type="GO" id="GO:0019323">
    <property type="term" value="P:pentose catabolic process"/>
    <property type="evidence" value="ECO:0007669"/>
    <property type="project" value="TreeGrafter"/>
</dbReference>
<evidence type="ECO:0000256" key="2">
    <source>
        <dbReference type="ARBA" id="ARBA00023239"/>
    </source>
</evidence>
<dbReference type="GO" id="GO:0016832">
    <property type="term" value="F:aldehyde-lyase activity"/>
    <property type="evidence" value="ECO:0007669"/>
    <property type="project" value="TreeGrafter"/>
</dbReference>
<feature type="domain" description="Class II aldolase/adducin N-terminal" evidence="3">
    <location>
        <begin position="12"/>
        <end position="188"/>
    </location>
</feature>
<dbReference type="GO" id="GO:0005829">
    <property type="term" value="C:cytosol"/>
    <property type="evidence" value="ECO:0007669"/>
    <property type="project" value="TreeGrafter"/>
</dbReference>
<dbReference type="HOGENOM" id="CLU_640673_0_0_0"/>
<keyword evidence="1" id="KW-0479">Metal-binding</keyword>
<gene>
    <name evidence="4" type="ordered locus">Acid_4056</name>
</gene>
<dbReference type="Pfam" id="PF00596">
    <property type="entry name" value="Aldolase_II"/>
    <property type="match status" value="2"/>
</dbReference>
<dbReference type="InParanoid" id="Q01Z94"/>
<dbReference type="EMBL" id="CP000473">
    <property type="protein sequence ID" value="ABJ85021.1"/>
    <property type="molecule type" value="Genomic_DNA"/>
</dbReference>
<protein>
    <submittedName>
        <fullName evidence="4">Class II aldolase/adducin family protein</fullName>
    </submittedName>
</protein>
<evidence type="ECO:0000259" key="3">
    <source>
        <dbReference type="SMART" id="SM01007"/>
    </source>
</evidence>
<dbReference type="KEGG" id="sus:Acid_4056"/>
<reference evidence="4" key="1">
    <citation type="submission" date="2006-10" db="EMBL/GenBank/DDBJ databases">
        <title>Complete sequence of Solibacter usitatus Ellin6076.</title>
        <authorList>
            <consortium name="US DOE Joint Genome Institute"/>
            <person name="Copeland A."/>
            <person name="Lucas S."/>
            <person name="Lapidus A."/>
            <person name="Barry K."/>
            <person name="Detter J.C."/>
            <person name="Glavina del Rio T."/>
            <person name="Hammon N."/>
            <person name="Israni S."/>
            <person name="Dalin E."/>
            <person name="Tice H."/>
            <person name="Pitluck S."/>
            <person name="Thompson L.S."/>
            <person name="Brettin T."/>
            <person name="Bruce D."/>
            <person name="Han C."/>
            <person name="Tapia R."/>
            <person name="Gilna P."/>
            <person name="Schmutz J."/>
            <person name="Larimer F."/>
            <person name="Land M."/>
            <person name="Hauser L."/>
            <person name="Kyrpides N."/>
            <person name="Mikhailova N."/>
            <person name="Janssen P.H."/>
            <person name="Kuske C.R."/>
            <person name="Richardson P."/>
        </authorList>
    </citation>
    <scope>NUCLEOTIDE SEQUENCE</scope>
    <source>
        <strain evidence="4">Ellin6076</strain>
    </source>
</reference>
<dbReference type="GO" id="GO:0046872">
    <property type="term" value="F:metal ion binding"/>
    <property type="evidence" value="ECO:0007669"/>
    <property type="project" value="UniProtKB-KW"/>
</dbReference>
<proteinExistence type="predicted"/>
<keyword evidence="2" id="KW-0456">Lyase</keyword>
<dbReference type="InterPro" id="IPR050197">
    <property type="entry name" value="Aldolase_class_II_sugar_metab"/>
</dbReference>
<evidence type="ECO:0000256" key="1">
    <source>
        <dbReference type="ARBA" id="ARBA00022723"/>
    </source>
</evidence>
<sequence length="430" mass="47541">MRSAVSFDHPRDEILNAIQRIYRYRMTTTSGGNLSIREENGDVWITPARLDKGTLRREDIMRVSPDGTVHGPHRPSSELPFHQEIYKTRPDISGIVHAHPVALVAFSLVHQVPDTRLFHQSRHVCGEAGFAPYELPGSLALGRNVAAIFGQGFDCVLLENHGAVTGGADLGEAFRRFETLEFTAKTIIKARMIGDVRFLTDSEIATARQAAPEWTQFPHSAPSTQEKELRARLAEFVRRAYRQRLFISTQGSFSARVDAGSFLITPYQKDRGTLDVEDLVLVRNGQSEQGMTPSRAARIHDAIYREHPGIGAIINAYPVNATAFSVTGVPLDSRTIPESYIVIRQVSRFPYGLQFADPTAVAKEITPKRPTALLENDGVLVAGADMLEAFDRLEVLESTAEAIINSQGIGVLAPMPEEVTKELDRVFLGE</sequence>
<dbReference type="PANTHER" id="PTHR22789">
    <property type="entry name" value="FUCULOSE PHOSPHATE ALDOLASE"/>
    <property type="match status" value="1"/>
</dbReference>
<dbReference type="eggNOG" id="COG0235">
    <property type="taxonomic scope" value="Bacteria"/>
</dbReference>
<evidence type="ECO:0000313" key="4">
    <source>
        <dbReference type="EMBL" id="ABJ85021.1"/>
    </source>
</evidence>
<dbReference type="PANTHER" id="PTHR22789:SF0">
    <property type="entry name" value="3-OXO-TETRONATE 4-PHOSPHATE DECARBOXYLASE-RELATED"/>
    <property type="match status" value="1"/>
</dbReference>
<feature type="domain" description="Class II aldolase/adducin N-terminal" evidence="3">
    <location>
        <begin position="231"/>
        <end position="404"/>
    </location>
</feature>
<accession>Q01Z94</accession>
<dbReference type="SUPFAM" id="SSF53639">
    <property type="entry name" value="AraD/HMP-PK domain-like"/>
    <property type="match status" value="2"/>
</dbReference>
<organism evidence="4">
    <name type="scientific">Solibacter usitatus (strain Ellin6076)</name>
    <dbReference type="NCBI Taxonomy" id="234267"/>
    <lineage>
        <taxon>Bacteria</taxon>
        <taxon>Pseudomonadati</taxon>
        <taxon>Acidobacteriota</taxon>
        <taxon>Terriglobia</taxon>
        <taxon>Bryobacterales</taxon>
        <taxon>Solibacteraceae</taxon>
        <taxon>Candidatus Solibacter</taxon>
    </lineage>
</organism>
<dbReference type="Gene3D" id="3.40.225.10">
    <property type="entry name" value="Class II aldolase/adducin N-terminal domain"/>
    <property type="match status" value="2"/>
</dbReference>
<dbReference type="STRING" id="234267.Acid_4056"/>
<name>Q01Z94_SOLUE</name>
<dbReference type="OrthoDB" id="9794581at2"/>
<dbReference type="SMART" id="SM01007">
    <property type="entry name" value="Aldolase_II"/>
    <property type="match status" value="2"/>
</dbReference>
<dbReference type="AlphaFoldDB" id="Q01Z94"/>
<dbReference type="InterPro" id="IPR001303">
    <property type="entry name" value="Aldolase_II/adducin_N"/>
</dbReference>
<dbReference type="InterPro" id="IPR036409">
    <property type="entry name" value="Aldolase_II/adducin_N_sf"/>
</dbReference>